<protein>
    <submittedName>
        <fullName evidence="1">Uncharacterized protein</fullName>
    </submittedName>
</protein>
<dbReference type="OrthoDB" id="767591at2"/>
<evidence type="ECO:0000313" key="2">
    <source>
        <dbReference type="Proteomes" id="UP000032544"/>
    </source>
</evidence>
<evidence type="ECO:0000313" key="1">
    <source>
        <dbReference type="EMBL" id="KJF42064.1"/>
    </source>
</evidence>
<proteinExistence type="predicted"/>
<sequence>MTLNHLEISLIEEIIEANSSSFPELKEQLSRLNVSEREYTGVGIYVNFELDNQIEIYKSTIISTEILGSKTSFFVDSLVNEIAYELCLTQSGNFKFLEIVNNDGIDWNGKFKTFKKIKTVGNNL</sequence>
<reference evidence="1 2" key="1">
    <citation type="submission" date="2014-09" db="EMBL/GenBank/DDBJ databases">
        <title>Draft Genome Sequence of Draconibacterium sp. JN14CK-3.</title>
        <authorList>
            <person name="Dong C."/>
            <person name="Lai Q."/>
            <person name="Shao Z."/>
        </authorList>
    </citation>
    <scope>NUCLEOTIDE SEQUENCE [LARGE SCALE GENOMIC DNA]</scope>
    <source>
        <strain evidence="1 2">JN14CK-3</strain>
    </source>
</reference>
<dbReference type="STRING" id="1544798.LH29_22570"/>
<dbReference type="Proteomes" id="UP000032544">
    <property type="component" value="Unassembled WGS sequence"/>
</dbReference>
<comment type="caution">
    <text evidence="1">The sequence shown here is derived from an EMBL/GenBank/DDBJ whole genome shotgun (WGS) entry which is preliminary data.</text>
</comment>
<keyword evidence="2" id="KW-1185">Reference proteome</keyword>
<accession>A0A0D8J5L7</accession>
<organism evidence="1 2">
    <name type="scientific">Draconibacterium sediminis</name>
    <dbReference type="NCBI Taxonomy" id="1544798"/>
    <lineage>
        <taxon>Bacteria</taxon>
        <taxon>Pseudomonadati</taxon>
        <taxon>Bacteroidota</taxon>
        <taxon>Bacteroidia</taxon>
        <taxon>Marinilabiliales</taxon>
        <taxon>Prolixibacteraceae</taxon>
        <taxon>Draconibacterium</taxon>
    </lineage>
</organism>
<dbReference type="EMBL" id="JRHC01000007">
    <property type="protein sequence ID" value="KJF42064.1"/>
    <property type="molecule type" value="Genomic_DNA"/>
</dbReference>
<dbReference type="RefSeq" id="WP_045033390.1">
    <property type="nucleotide sequence ID" value="NZ_JRHC01000007.1"/>
</dbReference>
<gene>
    <name evidence="1" type="ORF">LH29_22570</name>
</gene>
<name>A0A0D8J5L7_9BACT</name>
<dbReference type="AlphaFoldDB" id="A0A0D8J5L7"/>